<dbReference type="InterPro" id="IPR005312">
    <property type="entry name" value="DUF1759"/>
</dbReference>
<proteinExistence type="predicted"/>
<dbReference type="VEuPathDB" id="VectorBase:LOC119177916"/>
<name>A0A9J6DVK7_RHIMP</name>
<organism evidence="2 3">
    <name type="scientific">Rhipicephalus microplus</name>
    <name type="common">Cattle tick</name>
    <name type="synonym">Boophilus microplus</name>
    <dbReference type="NCBI Taxonomy" id="6941"/>
    <lineage>
        <taxon>Eukaryota</taxon>
        <taxon>Metazoa</taxon>
        <taxon>Ecdysozoa</taxon>
        <taxon>Arthropoda</taxon>
        <taxon>Chelicerata</taxon>
        <taxon>Arachnida</taxon>
        <taxon>Acari</taxon>
        <taxon>Parasitiformes</taxon>
        <taxon>Ixodida</taxon>
        <taxon>Ixodoidea</taxon>
        <taxon>Ixodidae</taxon>
        <taxon>Rhipicephalinae</taxon>
        <taxon>Rhipicephalus</taxon>
        <taxon>Boophilus</taxon>
    </lineage>
</organism>
<feature type="region of interest" description="Disordered" evidence="1">
    <location>
        <begin position="216"/>
        <end position="248"/>
    </location>
</feature>
<comment type="caution">
    <text evidence="2">The sequence shown here is derived from an EMBL/GenBank/DDBJ whole genome shotgun (WGS) entry which is preliminary data.</text>
</comment>
<protein>
    <submittedName>
        <fullName evidence="2">Uncharacterized protein</fullName>
    </submittedName>
</protein>
<gene>
    <name evidence="2" type="ORF">HPB51_017799</name>
</gene>
<dbReference type="AlphaFoldDB" id="A0A9J6DVK7"/>
<sequence>MTPVHRLQELIEITVAKHAHLTTFDKDIQAALHGEDLEADLTAVSEYEDRVICAKGKTPTMPSRLALPKLHIPCFSAKVAIQGVRLAEANYDVAIQILSDHFGHGDMLVDNLLDSLLSIAPVQSSGNVTLLKNLLDAAAFRIDALEGLGASPGEYATVLRRVLLKALPPDLGILYSLRQKKAMLTENATASQEARSQVKDLLSFKKVQVEIWEESGLEEQISSTGRRSSQRDLRAPQPPLPSTKSLAA</sequence>
<dbReference type="EMBL" id="JABSTU010000007">
    <property type="protein sequence ID" value="KAH8026261.1"/>
    <property type="molecule type" value="Genomic_DNA"/>
</dbReference>
<dbReference type="Proteomes" id="UP000821866">
    <property type="component" value="Unassembled WGS sequence"/>
</dbReference>
<evidence type="ECO:0000313" key="2">
    <source>
        <dbReference type="EMBL" id="KAH8026261.1"/>
    </source>
</evidence>
<keyword evidence="3" id="KW-1185">Reference proteome</keyword>
<reference evidence="2" key="1">
    <citation type="journal article" date="2020" name="Cell">
        <title>Large-Scale Comparative Analyses of Tick Genomes Elucidate Their Genetic Diversity and Vector Capacities.</title>
        <authorList>
            <consortium name="Tick Genome and Microbiome Consortium (TIGMIC)"/>
            <person name="Jia N."/>
            <person name="Wang J."/>
            <person name="Shi W."/>
            <person name="Du L."/>
            <person name="Sun Y."/>
            <person name="Zhan W."/>
            <person name="Jiang J.F."/>
            <person name="Wang Q."/>
            <person name="Zhang B."/>
            <person name="Ji P."/>
            <person name="Bell-Sakyi L."/>
            <person name="Cui X.M."/>
            <person name="Yuan T.T."/>
            <person name="Jiang B.G."/>
            <person name="Yang W.F."/>
            <person name="Lam T.T."/>
            <person name="Chang Q.C."/>
            <person name="Ding S.J."/>
            <person name="Wang X.J."/>
            <person name="Zhu J.G."/>
            <person name="Ruan X.D."/>
            <person name="Zhao L."/>
            <person name="Wei J.T."/>
            <person name="Ye R.Z."/>
            <person name="Que T.C."/>
            <person name="Du C.H."/>
            <person name="Zhou Y.H."/>
            <person name="Cheng J.X."/>
            <person name="Dai P.F."/>
            <person name="Guo W.B."/>
            <person name="Han X.H."/>
            <person name="Huang E.J."/>
            <person name="Li L.F."/>
            <person name="Wei W."/>
            <person name="Gao Y.C."/>
            <person name="Liu J.Z."/>
            <person name="Shao H.Z."/>
            <person name="Wang X."/>
            <person name="Wang C.C."/>
            <person name="Yang T.C."/>
            <person name="Huo Q.B."/>
            <person name="Li W."/>
            <person name="Chen H.Y."/>
            <person name="Chen S.E."/>
            <person name="Zhou L.G."/>
            <person name="Ni X.B."/>
            <person name="Tian J.H."/>
            <person name="Sheng Y."/>
            <person name="Liu T."/>
            <person name="Pan Y.S."/>
            <person name="Xia L.Y."/>
            <person name="Li J."/>
            <person name="Zhao F."/>
            <person name="Cao W.C."/>
        </authorList>
    </citation>
    <scope>NUCLEOTIDE SEQUENCE</scope>
    <source>
        <strain evidence="2">Rmic-2018</strain>
    </source>
</reference>
<accession>A0A9J6DVK7</accession>
<evidence type="ECO:0000256" key="1">
    <source>
        <dbReference type="SAM" id="MobiDB-lite"/>
    </source>
</evidence>
<evidence type="ECO:0000313" key="3">
    <source>
        <dbReference type="Proteomes" id="UP000821866"/>
    </source>
</evidence>
<dbReference type="Pfam" id="PF03564">
    <property type="entry name" value="DUF1759"/>
    <property type="match status" value="1"/>
</dbReference>
<reference evidence="2" key="2">
    <citation type="submission" date="2021-09" db="EMBL/GenBank/DDBJ databases">
        <authorList>
            <person name="Jia N."/>
            <person name="Wang J."/>
            <person name="Shi W."/>
            <person name="Du L."/>
            <person name="Sun Y."/>
            <person name="Zhan W."/>
            <person name="Jiang J."/>
            <person name="Wang Q."/>
            <person name="Zhang B."/>
            <person name="Ji P."/>
            <person name="Sakyi L.B."/>
            <person name="Cui X."/>
            <person name="Yuan T."/>
            <person name="Jiang B."/>
            <person name="Yang W."/>
            <person name="Lam T.T.-Y."/>
            <person name="Chang Q."/>
            <person name="Ding S."/>
            <person name="Wang X."/>
            <person name="Zhu J."/>
            <person name="Ruan X."/>
            <person name="Zhao L."/>
            <person name="Wei J."/>
            <person name="Que T."/>
            <person name="Du C."/>
            <person name="Cheng J."/>
            <person name="Dai P."/>
            <person name="Han X."/>
            <person name="Huang E."/>
            <person name="Gao Y."/>
            <person name="Liu J."/>
            <person name="Shao H."/>
            <person name="Ye R."/>
            <person name="Li L."/>
            <person name="Wei W."/>
            <person name="Wang X."/>
            <person name="Wang C."/>
            <person name="Huo Q."/>
            <person name="Li W."/>
            <person name="Guo W."/>
            <person name="Chen H."/>
            <person name="Chen S."/>
            <person name="Zhou L."/>
            <person name="Zhou L."/>
            <person name="Ni X."/>
            <person name="Tian J."/>
            <person name="Zhou Y."/>
            <person name="Sheng Y."/>
            <person name="Liu T."/>
            <person name="Pan Y."/>
            <person name="Xia L."/>
            <person name="Li J."/>
            <person name="Zhao F."/>
            <person name="Cao W."/>
        </authorList>
    </citation>
    <scope>NUCLEOTIDE SEQUENCE</scope>
    <source>
        <strain evidence="2">Rmic-2018</strain>
        <tissue evidence="2">Larvae</tissue>
    </source>
</reference>